<comment type="caution">
    <text evidence="2">The sequence shown here is derived from an EMBL/GenBank/DDBJ whole genome shotgun (WGS) entry which is preliminary data.</text>
</comment>
<accession>A0A0G1PIC5</accession>
<dbReference type="AlphaFoldDB" id="A0A0G1PIC5"/>
<dbReference type="Gene3D" id="3.30.300.130">
    <property type="entry name" value="Fe-S cluster assembly (FSCA)"/>
    <property type="match status" value="1"/>
</dbReference>
<evidence type="ECO:0000313" key="2">
    <source>
        <dbReference type="EMBL" id="KKU32462.1"/>
    </source>
</evidence>
<dbReference type="PANTHER" id="PTHR11178">
    <property type="entry name" value="IRON-SULFUR CLUSTER SCAFFOLD PROTEIN NFU-RELATED"/>
    <property type="match status" value="1"/>
</dbReference>
<dbReference type="Pfam" id="PF01106">
    <property type="entry name" value="NifU"/>
    <property type="match status" value="1"/>
</dbReference>
<organism evidence="2 3">
    <name type="scientific">Candidatus Azambacteria bacterium GW2011_GWB1_46_27</name>
    <dbReference type="NCBI Taxonomy" id="1618617"/>
    <lineage>
        <taxon>Bacteria</taxon>
        <taxon>Candidatus Azamiibacteriota</taxon>
    </lineage>
</organism>
<dbReference type="Proteomes" id="UP000034067">
    <property type="component" value="Unassembled WGS sequence"/>
</dbReference>
<sequence>MTKDSKAKIRKVLNAIRPALALHAGDVELVDFEKKSGVVTLRLKGGCMACPFSPMTGKEIEKILKREAAEVKKVKIIN</sequence>
<reference evidence="2 3" key="1">
    <citation type="journal article" date="2015" name="Nature">
        <title>rRNA introns, odd ribosomes, and small enigmatic genomes across a large radiation of phyla.</title>
        <authorList>
            <person name="Brown C.T."/>
            <person name="Hug L.A."/>
            <person name="Thomas B.C."/>
            <person name="Sharon I."/>
            <person name="Castelle C.J."/>
            <person name="Singh A."/>
            <person name="Wilkins M.J."/>
            <person name="Williams K.H."/>
            <person name="Banfield J.F."/>
        </authorList>
    </citation>
    <scope>NUCLEOTIDE SEQUENCE [LARGE SCALE GENOMIC DNA]</scope>
</reference>
<dbReference type="EMBL" id="LCMJ01000055">
    <property type="protein sequence ID" value="KKU32462.1"/>
    <property type="molecule type" value="Genomic_DNA"/>
</dbReference>
<name>A0A0G1PIC5_9BACT</name>
<gene>
    <name evidence="2" type="ORF">UX48_C0055G0004</name>
</gene>
<proteinExistence type="predicted"/>
<dbReference type="SUPFAM" id="SSF117916">
    <property type="entry name" value="Fe-S cluster assembly (FSCA) domain-like"/>
    <property type="match status" value="1"/>
</dbReference>
<dbReference type="GO" id="GO:0016226">
    <property type="term" value="P:iron-sulfur cluster assembly"/>
    <property type="evidence" value="ECO:0007669"/>
    <property type="project" value="InterPro"/>
</dbReference>
<dbReference type="GO" id="GO:0005506">
    <property type="term" value="F:iron ion binding"/>
    <property type="evidence" value="ECO:0007669"/>
    <property type="project" value="InterPro"/>
</dbReference>
<dbReference type="InterPro" id="IPR034904">
    <property type="entry name" value="FSCA_dom_sf"/>
</dbReference>
<feature type="domain" description="NIF system FeS cluster assembly NifU C-terminal" evidence="1">
    <location>
        <begin position="9"/>
        <end position="74"/>
    </location>
</feature>
<evidence type="ECO:0000259" key="1">
    <source>
        <dbReference type="Pfam" id="PF01106"/>
    </source>
</evidence>
<protein>
    <submittedName>
        <fullName evidence="2">Nitrogen-fixing NifU domain protein</fullName>
    </submittedName>
</protein>
<dbReference type="GO" id="GO:0051536">
    <property type="term" value="F:iron-sulfur cluster binding"/>
    <property type="evidence" value="ECO:0007669"/>
    <property type="project" value="InterPro"/>
</dbReference>
<dbReference type="InterPro" id="IPR001075">
    <property type="entry name" value="NIF_FeS_clus_asmbl_NifU_C"/>
</dbReference>
<evidence type="ECO:0000313" key="3">
    <source>
        <dbReference type="Proteomes" id="UP000034067"/>
    </source>
</evidence>